<evidence type="ECO:0000313" key="13">
    <source>
        <dbReference type="Proteomes" id="UP000233837"/>
    </source>
</evidence>
<dbReference type="GO" id="GO:0010044">
    <property type="term" value="P:response to aluminum ion"/>
    <property type="evidence" value="ECO:0007669"/>
    <property type="project" value="InterPro"/>
</dbReference>
<comment type="subcellular location">
    <subcellularLocation>
        <location evidence="1">Nucleus</location>
    </subcellularLocation>
</comment>
<dbReference type="OrthoDB" id="8113227at2759"/>
<evidence type="ECO:0000256" key="7">
    <source>
        <dbReference type="ARBA" id="ARBA00023163"/>
    </source>
</evidence>
<keyword evidence="2" id="KW-0479">Metal-binding</keyword>
<reference evidence="12 13" key="2">
    <citation type="journal article" date="2017" name="Nature">
        <title>The Apostasia genome and the evolution of orchids.</title>
        <authorList>
            <person name="Zhang G.Q."/>
            <person name="Liu K.W."/>
            <person name="Li Z."/>
            <person name="Lohaus R."/>
            <person name="Hsiao Y.Y."/>
            <person name="Niu S.C."/>
            <person name="Wang J.Y."/>
            <person name="Lin Y.C."/>
            <person name="Xu Q."/>
            <person name="Chen L.J."/>
            <person name="Yoshida K."/>
            <person name="Fujiwara S."/>
            <person name="Wang Z.W."/>
            <person name="Zhang Y.Q."/>
            <person name="Mitsuda N."/>
            <person name="Wang M."/>
            <person name="Liu G.H."/>
            <person name="Pecoraro L."/>
            <person name="Huang H.X."/>
            <person name="Xiao X.J."/>
            <person name="Lin M."/>
            <person name="Wu X.Y."/>
            <person name="Wu W.L."/>
            <person name="Chen Y.Y."/>
            <person name="Chang S.B."/>
            <person name="Sakamoto S."/>
            <person name="Ohme-Takagi M."/>
            <person name="Yagi M."/>
            <person name="Zeng S.J."/>
            <person name="Shen C.Y."/>
            <person name="Yeh C.M."/>
            <person name="Luo Y.B."/>
            <person name="Tsai W.C."/>
            <person name="Van de Peer Y."/>
            <person name="Liu Z.J."/>
        </authorList>
    </citation>
    <scope>NUCLEOTIDE SEQUENCE [LARGE SCALE GENOMIC DNA]</scope>
    <source>
        <tissue evidence="12">The whole plant</tissue>
    </source>
</reference>
<dbReference type="GO" id="GO:0010447">
    <property type="term" value="P:response to acidic pH"/>
    <property type="evidence" value="ECO:0007669"/>
    <property type="project" value="InterPro"/>
</dbReference>
<evidence type="ECO:0000256" key="10">
    <source>
        <dbReference type="SAM" id="MobiDB-lite"/>
    </source>
</evidence>
<evidence type="ECO:0000256" key="3">
    <source>
        <dbReference type="ARBA" id="ARBA00022737"/>
    </source>
</evidence>
<protein>
    <submittedName>
        <fullName evidence="12">Protein SENSITIVE TO PROTON RHIZOTOXICITY 1</fullName>
    </submittedName>
</protein>
<dbReference type="InterPro" id="IPR013087">
    <property type="entry name" value="Znf_C2H2_type"/>
</dbReference>
<dbReference type="InterPro" id="IPR059161">
    <property type="entry name" value="Znf-C2H2_STOP1/2_3rd"/>
</dbReference>
<dbReference type="STRING" id="906689.A0A2I0XG43"/>
<dbReference type="InterPro" id="IPR044300">
    <property type="entry name" value="STOP1/2"/>
</dbReference>
<keyword evidence="13" id="KW-1185">Reference proteome</keyword>
<evidence type="ECO:0000313" key="12">
    <source>
        <dbReference type="EMBL" id="PKU86878.1"/>
    </source>
</evidence>
<dbReference type="GO" id="GO:0005634">
    <property type="term" value="C:nucleus"/>
    <property type="evidence" value="ECO:0007669"/>
    <property type="project" value="UniProtKB-SubCell"/>
</dbReference>
<proteinExistence type="predicted"/>
<accession>A0A2I0XG43</accession>
<dbReference type="Pfam" id="PF23118">
    <property type="entry name" value="zf-C2H2_STOP2_C"/>
    <property type="match status" value="1"/>
</dbReference>
<organism evidence="12 13">
    <name type="scientific">Dendrobium catenatum</name>
    <dbReference type="NCBI Taxonomy" id="906689"/>
    <lineage>
        <taxon>Eukaryota</taxon>
        <taxon>Viridiplantae</taxon>
        <taxon>Streptophyta</taxon>
        <taxon>Embryophyta</taxon>
        <taxon>Tracheophyta</taxon>
        <taxon>Spermatophyta</taxon>
        <taxon>Magnoliopsida</taxon>
        <taxon>Liliopsida</taxon>
        <taxon>Asparagales</taxon>
        <taxon>Orchidaceae</taxon>
        <taxon>Epidendroideae</taxon>
        <taxon>Malaxideae</taxon>
        <taxon>Dendrobiinae</taxon>
        <taxon>Dendrobium</taxon>
    </lineage>
</organism>
<dbReference type="FunFam" id="3.30.160.60:FF:000145">
    <property type="entry name" value="Zinc finger protein 574"/>
    <property type="match status" value="1"/>
</dbReference>
<evidence type="ECO:0000259" key="11">
    <source>
        <dbReference type="PROSITE" id="PS50157"/>
    </source>
</evidence>
<dbReference type="Gene3D" id="3.30.160.60">
    <property type="entry name" value="Classic Zinc Finger"/>
    <property type="match status" value="2"/>
</dbReference>
<dbReference type="PANTHER" id="PTHR46352:SF14">
    <property type="entry name" value="PROTEIN SENSITIVE TO PROTON RHIZOTOXICITY 2-LIKE"/>
    <property type="match status" value="1"/>
</dbReference>
<dbReference type="SMART" id="SM00355">
    <property type="entry name" value="ZnF_C2H2"/>
    <property type="match status" value="3"/>
</dbReference>
<keyword evidence="4 9" id="KW-0863">Zinc-finger</keyword>
<dbReference type="EMBL" id="KZ501906">
    <property type="protein sequence ID" value="PKU86878.1"/>
    <property type="molecule type" value="Genomic_DNA"/>
</dbReference>
<keyword evidence="8" id="KW-0539">Nucleus</keyword>
<feature type="domain" description="C2H2-type" evidence="11">
    <location>
        <begin position="157"/>
        <end position="179"/>
    </location>
</feature>
<dbReference type="AlphaFoldDB" id="A0A2I0XG43"/>
<dbReference type="Pfam" id="PF23115">
    <property type="entry name" value="zf-C2H2_STOP2_3rd"/>
    <property type="match status" value="1"/>
</dbReference>
<feature type="region of interest" description="Disordered" evidence="10">
    <location>
        <begin position="1"/>
        <end position="31"/>
    </location>
</feature>
<dbReference type="Proteomes" id="UP000233837">
    <property type="component" value="Unassembled WGS sequence"/>
</dbReference>
<dbReference type="InterPro" id="IPR036236">
    <property type="entry name" value="Znf_C2H2_sf"/>
</dbReference>
<evidence type="ECO:0000256" key="1">
    <source>
        <dbReference type="ARBA" id="ARBA00004123"/>
    </source>
</evidence>
<dbReference type="GO" id="GO:0008270">
    <property type="term" value="F:zinc ion binding"/>
    <property type="evidence" value="ECO:0007669"/>
    <property type="project" value="UniProtKB-KW"/>
</dbReference>
<dbReference type="InterPro" id="IPR058196">
    <property type="entry name" value="zf-C2H2_STOP1/2_C"/>
</dbReference>
<dbReference type="SUPFAM" id="SSF57667">
    <property type="entry name" value="beta-beta-alpha zinc fingers"/>
    <property type="match status" value="1"/>
</dbReference>
<sequence length="354" mass="38464">MIGSTGSRNVGGSAASENEPPNFQSSSVTITTPMASDPRIPLLNLSLLGQKMDCLRRSLSDSVDRHVSISGDQLQLFSGEIASAVHQVIINGSALLLASTQLLDATKPLHPLSNIDAKPSVNSGQVPPRPLPEAVVADADAEIVEIDASELMAEHVHFCEICGKGFRRDANLRMHMRAHGDRFKTLESLTKPYGRIATEGIDTGRHVRFSCPFLSCRRNRNHARFRPLKTTVCVRNHFRRSHCPKMYTCDVCNKKSFSVVADLKNHKKSCGESQWRCSCGTSFSRKDKLFGHVALFDGHFPVVGTGEEERGDGAVKAGEIKDKRGGQAGGSLDEGFFDGLMEEIGGMGGGWMGL</sequence>
<evidence type="ECO:0000256" key="2">
    <source>
        <dbReference type="ARBA" id="ARBA00022723"/>
    </source>
</evidence>
<keyword evidence="7" id="KW-0804">Transcription</keyword>
<dbReference type="PROSITE" id="PS00028">
    <property type="entry name" value="ZINC_FINGER_C2H2_1"/>
    <property type="match status" value="1"/>
</dbReference>
<gene>
    <name evidence="12" type="primary">STOP1</name>
    <name evidence="12" type="ORF">MA16_Dca017306</name>
</gene>
<evidence type="ECO:0000256" key="5">
    <source>
        <dbReference type="ARBA" id="ARBA00022833"/>
    </source>
</evidence>
<evidence type="ECO:0000256" key="8">
    <source>
        <dbReference type="ARBA" id="ARBA00023242"/>
    </source>
</evidence>
<evidence type="ECO:0000256" key="6">
    <source>
        <dbReference type="ARBA" id="ARBA00023015"/>
    </source>
</evidence>
<name>A0A2I0XG43_9ASPA</name>
<evidence type="ECO:0000256" key="9">
    <source>
        <dbReference type="PROSITE-ProRule" id="PRU00042"/>
    </source>
</evidence>
<keyword evidence="5" id="KW-0862">Zinc</keyword>
<evidence type="ECO:0000256" key="4">
    <source>
        <dbReference type="ARBA" id="ARBA00022771"/>
    </source>
</evidence>
<dbReference type="PANTHER" id="PTHR46352">
    <property type="entry name" value="PROTEIN SENSITIVE TO PROTON RHIZOTOXICITY 1"/>
    <property type="match status" value="1"/>
</dbReference>
<dbReference type="Pfam" id="PF00096">
    <property type="entry name" value="zf-C2H2"/>
    <property type="match status" value="1"/>
</dbReference>
<keyword evidence="6" id="KW-0805">Transcription regulation</keyword>
<keyword evidence="3" id="KW-0677">Repeat</keyword>
<reference evidence="12 13" key="1">
    <citation type="journal article" date="2016" name="Sci. Rep.">
        <title>The Dendrobium catenatum Lindl. genome sequence provides insights into polysaccharide synthase, floral development and adaptive evolution.</title>
        <authorList>
            <person name="Zhang G.Q."/>
            <person name="Xu Q."/>
            <person name="Bian C."/>
            <person name="Tsai W.C."/>
            <person name="Yeh C.M."/>
            <person name="Liu K.W."/>
            <person name="Yoshida K."/>
            <person name="Zhang L.S."/>
            <person name="Chang S.B."/>
            <person name="Chen F."/>
            <person name="Shi Y."/>
            <person name="Su Y.Y."/>
            <person name="Zhang Y.Q."/>
            <person name="Chen L.J."/>
            <person name="Yin Y."/>
            <person name="Lin M."/>
            <person name="Huang H."/>
            <person name="Deng H."/>
            <person name="Wang Z.W."/>
            <person name="Zhu S.L."/>
            <person name="Zhao X."/>
            <person name="Deng C."/>
            <person name="Niu S.C."/>
            <person name="Huang J."/>
            <person name="Wang M."/>
            <person name="Liu G.H."/>
            <person name="Yang H.J."/>
            <person name="Xiao X.J."/>
            <person name="Hsiao Y.Y."/>
            <person name="Wu W.L."/>
            <person name="Chen Y.Y."/>
            <person name="Mitsuda N."/>
            <person name="Ohme-Takagi M."/>
            <person name="Luo Y.B."/>
            <person name="Van de Peer Y."/>
            <person name="Liu Z.J."/>
        </authorList>
    </citation>
    <scope>NUCLEOTIDE SEQUENCE [LARGE SCALE GENOMIC DNA]</scope>
    <source>
        <tissue evidence="12">The whole plant</tissue>
    </source>
</reference>
<dbReference type="PROSITE" id="PS50157">
    <property type="entry name" value="ZINC_FINGER_C2H2_2"/>
    <property type="match status" value="1"/>
</dbReference>